<name>A0AA36MV29_9DINO</name>
<organism evidence="4 5">
    <name type="scientific">Effrenium voratum</name>
    <dbReference type="NCBI Taxonomy" id="2562239"/>
    <lineage>
        <taxon>Eukaryota</taxon>
        <taxon>Sar</taxon>
        <taxon>Alveolata</taxon>
        <taxon>Dinophyceae</taxon>
        <taxon>Suessiales</taxon>
        <taxon>Symbiodiniaceae</taxon>
        <taxon>Effrenium</taxon>
    </lineage>
</organism>
<dbReference type="AlphaFoldDB" id="A0AA36MV29"/>
<evidence type="ECO:0000313" key="5">
    <source>
        <dbReference type="Proteomes" id="UP001178507"/>
    </source>
</evidence>
<feature type="compositionally biased region" description="Low complexity" evidence="2">
    <location>
        <begin position="147"/>
        <end position="160"/>
    </location>
</feature>
<feature type="region of interest" description="Disordered" evidence="2">
    <location>
        <begin position="97"/>
        <end position="180"/>
    </location>
</feature>
<comment type="caution">
    <text evidence="4">The sequence shown here is derived from an EMBL/GenBank/DDBJ whole genome shotgun (WGS) entry which is preliminary data.</text>
</comment>
<dbReference type="Proteomes" id="UP001178507">
    <property type="component" value="Unassembled WGS sequence"/>
</dbReference>
<reference evidence="4" key="1">
    <citation type="submission" date="2023-08" db="EMBL/GenBank/DDBJ databases">
        <authorList>
            <person name="Chen Y."/>
            <person name="Shah S."/>
            <person name="Dougan E. K."/>
            <person name="Thang M."/>
            <person name="Chan C."/>
        </authorList>
    </citation>
    <scope>NUCLEOTIDE SEQUENCE</scope>
</reference>
<feature type="compositionally biased region" description="Polar residues" evidence="2">
    <location>
        <begin position="161"/>
        <end position="177"/>
    </location>
</feature>
<keyword evidence="5" id="KW-1185">Reference proteome</keyword>
<evidence type="ECO:0000256" key="2">
    <source>
        <dbReference type="SAM" id="MobiDB-lite"/>
    </source>
</evidence>
<protein>
    <submittedName>
        <fullName evidence="4">Uncharacterized protein</fullName>
    </submittedName>
</protein>
<evidence type="ECO:0000256" key="3">
    <source>
        <dbReference type="SAM" id="SignalP"/>
    </source>
</evidence>
<accession>A0AA36MV29</accession>
<proteinExistence type="predicted"/>
<evidence type="ECO:0000256" key="1">
    <source>
        <dbReference type="SAM" id="Coils"/>
    </source>
</evidence>
<feature type="signal peptide" evidence="3">
    <location>
        <begin position="1"/>
        <end position="20"/>
    </location>
</feature>
<keyword evidence="3" id="KW-0732">Signal</keyword>
<gene>
    <name evidence="4" type="ORF">EVOR1521_LOCUS9117</name>
</gene>
<evidence type="ECO:0000313" key="4">
    <source>
        <dbReference type="EMBL" id="CAJ1381419.1"/>
    </source>
</evidence>
<sequence>MIQMKLVALCLGLSATGVCAAKTHQPTAFNLVETAIQADPSHSIDDEVAEEEREVTRLKAEVVKAKEQLHEMKAEMKQAKEAALKAAADAQSVVKIRQHAASGHHSVPRSPTTAKTAARGESAEHGPVANPDSAVASTPKSSQSQRTNNATKANATLNATDKQLNSSRANASQTRNVSAPYGSAKCPCIGFDGLDGETLALIDGKMVKYPADLGGSCTAWDEVMHPQCKSAAQGWCSQPWCYVDPRKCDVGVLPTMTTYLPSARYKNMPLFYSYATCGSKWGREDQVAQMGHGGCRCVGLDNMPGSMALNISGKDVLYPAESGGSCGAWDLTNHPQCSGKSQPEWCKRKWCFVDPCSCSLAQPPKVTTYLDGTMRGKTIYYSYETCGNEDTFTATNEQAACIFEKDKASCSTNSKCLWTGESCLGKELVDKDACLRTAPQEARWRQSQVQQVGWTSVLVQTLFSWMVFFRETKRKPPWTVPSL</sequence>
<feature type="chain" id="PRO_5041204069" evidence="3">
    <location>
        <begin position="21"/>
        <end position="483"/>
    </location>
</feature>
<feature type="coiled-coil region" evidence="1">
    <location>
        <begin position="41"/>
        <end position="89"/>
    </location>
</feature>
<feature type="compositionally biased region" description="Polar residues" evidence="2">
    <location>
        <begin position="135"/>
        <end position="146"/>
    </location>
</feature>
<keyword evidence="1" id="KW-0175">Coiled coil</keyword>
<dbReference type="EMBL" id="CAUJNA010000808">
    <property type="protein sequence ID" value="CAJ1381419.1"/>
    <property type="molecule type" value="Genomic_DNA"/>
</dbReference>